<reference evidence="2 3" key="1">
    <citation type="submission" date="2017-09" db="EMBL/GenBank/DDBJ databases">
        <title>Depth-based differentiation of microbial function through sediment-hosted aquifers and enrichment of novel symbionts in the deep terrestrial subsurface.</title>
        <authorList>
            <person name="Probst A.J."/>
            <person name="Ladd B."/>
            <person name="Jarett J.K."/>
            <person name="Geller-Mcgrath D.E."/>
            <person name="Sieber C.M."/>
            <person name="Emerson J.B."/>
            <person name="Anantharaman K."/>
            <person name="Thomas B.C."/>
            <person name="Malmstrom R."/>
            <person name="Stieglmeier M."/>
            <person name="Klingl A."/>
            <person name="Woyke T."/>
            <person name="Ryan C.M."/>
            <person name="Banfield J.F."/>
        </authorList>
    </citation>
    <scope>NUCLEOTIDE SEQUENCE [LARGE SCALE GENOMIC DNA]</scope>
    <source>
        <strain evidence="2">CG07_land_8_20_14_0_80_42_15</strain>
    </source>
</reference>
<dbReference type="AlphaFoldDB" id="A0A2J0KV22"/>
<feature type="transmembrane region" description="Helical" evidence="1">
    <location>
        <begin position="143"/>
        <end position="165"/>
    </location>
</feature>
<keyword evidence="1" id="KW-0472">Membrane</keyword>
<evidence type="ECO:0000313" key="3">
    <source>
        <dbReference type="Proteomes" id="UP000230052"/>
    </source>
</evidence>
<accession>A0A2J0KV22</accession>
<keyword evidence="1" id="KW-1133">Transmembrane helix</keyword>
<proteinExistence type="predicted"/>
<name>A0A2J0KV22_9BACT</name>
<sequence length="166" mass="19595">MIDKELKANIKKTKEFITLWVKFHDLYKSATEKGAITHEEEVIFLETKTHITNKYKALKDTLKLNGQVKEDEAMDVMSHVLSLQGMGTISDDVLERIESSWKHSHAFLSDILKKLENQDREMAKRSVLLEFLKRVLSNRVVQFIILIFSVFFMFYFFNILIKLFFQ</sequence>
<dbReference type="EMBL" id="PEWV01000009">
    <property type="protein sequence ID" value="PIU42352.1"/>
    <property type="molecule type" value="Genomic_DNA"/>
</dbReference>
<organism evidence="2 3">
    <name type="scientific">Candidatus Aquitaenariimonas noxiae</name>
    <dbReference type="NCBI Taxonomy" id="1974741"/>
    <lineage>
        <taxon>Bacteria</taxon>
        <taxon>Pseudomonadati</taxon>
        <taxon>Candidatus Omnitrophota</taxon>
        <taxon>Candidatus Aquitaenariimonas</taxon>
    </lineage>
</organism>
<evidence type="ECO:0000313" key="2">
    <source>
        <dbReference type="EMBL" id="PIU42352.1"/>
    </source>
</evidence>
<evidence type="ECO:0000256" key="1">
    <source>
        <dbReference type="SAM" id="Phobius"/>
    </source>
</evidence>
<keyword evidence="1" id="KW-0812">Transmembrane</keyword>
<dbReference type="Proteomes" id="UP000230052">
    <property type="component" value="Unassembled WGS sequence"/>
</dbReference>
<gene>
    <name evidence="2" type="ORF">COS99_00740</name>
</gene>
<comment type="caution">
    <text evidence="2">The sequence shown here is derived from an EMBL/GenBank/DDBJ whole genome shotgun (WGS) entry which is preliminary data.</text>
</comment>
<protein>
    <submittedName>
        <fullName evidence="2">Uncharacterized protein</fullName>
    </submittedName>
</protein>